<reference evidence="3" key="1">
    <citation type="submission" date="2022-10" db="EMBL/GenBank/DDBJ databases">
        <authorList>
            <person name="Byrne P K."/>
        </authorList>
    </citation>
    <scope>NUCLEOTIDE SEQUENCE</scope>
    <source>
        <strain evidence="3">IFO1802</strain>
    </source>
</reference>
<keyword evidence="1" id="KW-0175">Coiled coil</keyword>
<dbReference type="Proteomes" id="UP001162087">
    <property type="component" value="Chromosome 12"/>
</dbReference>
<evidence type="ECO:0008006" key="5">
    <source>
        <dbReference type="Google" id="ProtNLM"/>
    </source>
</evidence>
<name>A0AA35J416_SACK1</name>
<evidence type="ECO:0000313" key="4">
    <source>
        <dbReference type="Proteomes" id="UP001162087"/>
    </source>
</evidence>
<evidence type="ECO:0000256" key="1">
    <source>
        <dbReference type="SAM" id="Coils"/>
    </source>
</evidence>
<proteinExistence type="predicted"/>
<feature type="compositionally biased region" description="Low complexity" evidence="2">
    <location>
        <begin position="197"/>
        <end position="207"/>
    </location>
</feature>
<feature type="compositionally biased region" description="Polar residues" evidence="2">
    <location>
        <begin position="174"/>
        <end position="196"/>
    </location>
</feature>
<evidence type="ECO:0000256" key="2">
    <source>
        <dbReference type="SAM" id="MobiDB-lite"/>
    </source>
</evidence>
<organism evidence="3 4">
    <name type="scientific">Saccharomyces kudriavzevii (strain ATCC MYA-4449 / AS 2.2408 / CBS 8840 / NBRC 1802 / NCYC 2889)</name>
    <name type="common">Yeast</name>
    <dbReference type="NCBI Taxonomy" id="226230"/>
    <lineage>
        <taxon>Eukaryota</taxon>
        <taxon>Fungi</taxon>
        <taxon>Dikarya</taxon>
        <taxon>Ascomycota</taxon>
        <taxon>Saccharomycotina</taxon>
        <taxon>Saccharomycetes</taxon>
        <taxon>Saccharomycetales</taxon>
        <taxon>Saccharomycetaceae</taxon>
        <taxon>Saccharomyces</taxon>
    </lineage>
</organism>
<accession>A0AA35J416</accession>
<sequence length="469" mass="53856">MEREQIMEYVQETPIIPRRIIQYSVPRQTITKPSPHVEILMAANTMQNIDSTQHPVIHDSWRNKEYSTQKCLGKMEEQRLSFEEHQNEQHQNTIPLIKRVNTFFRKKSSPRRNSVISTGDAKADGSSWIGKHVSKDVNLQEQPAIKNLDKNYQDGHEGNNKTCGLFSFEETPPVQVSKQNPVNSPSESASMTKNKPSSGSFISLGSSEAELNPLEPASSRSPAERKSLRPDDGQNDAAAQDSKITPIEERKKFLQMEQSRLIKEIVRLENILNNHRKREAYIIQDNSRKKSLERDNFIFTRAPCSTASGIPAFEFDDPLRDKWTALQSLENSFGGRFESITNLCPENELSTIKERNFQIAKINNLCSQVEESIKRRQDLETKLRVLSDDNDNELLFLMTENKRRQKSSAMIHFLSDITKEQSKRFTAEEQSFVNQNEVKPLISDLSEKINKLNSILEMKNTCIRMLSNQ</sequence>
<gene>
    <name evidence="3" type="primary">SKDI12G0860</name>
    <name evidence="3" type="ORF">SKDI_12G0860</name>
</gene>
<dbReference type="RefSeq" id="XP_056083655.1">
    <property type="nucleotide sequence ID" value="XM_056229658.1"/>
</dbReference>
<feature type="compositionally biased region" description="Basic and acidic residues" evidence="2">
    <location>
        <begin position="222"/>
        <end position="232"/>
    </location>
</feature>
<dbReference type="AlphaFoldDB" id="A0AA35J416"/>
<dbReference type="GeneID" id="80925625"/>
<keyword evidence="4" id="KW-1185">Reference proteome</keyword>
<feature type="region of interest" description="Disordered" evidence="2">
    <location>
        <begin position="172"/>
        <end position="246"/>
    </location>
</feature>
<dbReference type="EMBL" id="OX365907">
    <property type="protein sequence ID" value="CAI4045777.1"/>
    <property type="molecule type" value="Genomic_DNA"/>
</dbReference>
<protein>
    <recommendedName>
        <fullName evidence="5">YLR030W-like protein</fullName>
    </recommendedName>
</protein>
<evidence type="ECO:0000313" key="3">
    <source>
        <dbReference type="EMBL" id="CAI4045777.1"/>
    </source>
</evidence>
<feature type="coiled-coil region" evidence="1">
    <location>
        <begin position="362"/>
        <end position="389"/>
    </location>
</feature>